<evidence type="ECO:0000313" key="2">
    <source>
        <dbReference type="Proteomes" id="UP001153331"/>
    </source>
</evidence>
<accession>A0ACC2IMB5</accession>
<gene>
    <name evidence="1" type="ORF">OPT61_g2196</name>
</gene>
<sequence length="400" mass="43054">MPGQANDGVWSAKRVAANKGLSCGADDGKAYASSKGDFKIVCGKDYVGNDLPATSAPSFEACIETCATTDRCVDVSYVGSTCYLKYAVVTASDSPQVWTAVRADAQPFVYGLTCDGNKDDKKVYAAKSGGSYTVECGVDYWGGDLSSVQTATFEACMDACDATTGCIDVSFSSGTCYMKNTLNSASPASWVWTGRKTLEVPLDLTQTIVNGNTQPADTQITKAPNLFSQTLSGTNPNYGLSTMLWFPTIPYTVYEISFEYYQDPGNSQVSFVEVGDSQGMLATTAWFQDREGTAVLGGPNWGVAMGGTVGGEMNACWNSKSEPQITPASGSWQTGTLLLYTRTDQGYFRRDNGGFGTQQWRNVFLRQKTDDYCGVTRCMGRTLLAIQTPEEIKLGCYEVV</sequence>
<comment type="caution">
    <text evidence="1">The sequence shown here is derived from an EMBL/GenBank/DDBJ whole genome shotgun (WGS) entry which is preliminary data.</text>
</comment>
<keyword evidence="2" id="KW-1185">Reference proteome</keyword>
<protein>
    <submittedName>
        <fullName evidence="1">Uncharacterized protein</fullName>
    </submittedName>
</protein>
<dbReference type="EMBL" id="JAPHNI010000098">
    <property type="protein sequence ID" value="KAJ8116343.1"/>
    <property type="molecule type" value="Genomic_DNA"/>
</dbReference>
<reference evidence="1" key="1">
    <citation type="submission" date="2022-11" db="EMBL/GenBank/DDBJ databases">
        <title>Genome Sequence of Boeremia exigua.</title>
        <authorList>
            <person name="Buettner E."/>
        </authorList>
    </citation>
    <scope>NUCLEOTIDE SEQUENCE</scope>
    <source>
        <strain evidence="1">CU02</strain>
    </source>
</reference>
<proteinExistence type="predicted"/>
<organism evidence="1 2">
    <name type="scientific">Boeremia exigua</name>
    <dbReference type="NCBI Taxonomy" id="749465"/>
    <lineage>
        <taxon>Eukaryota</taxon>
        <taxon>Fungi</taxon>
        <taxon>Dikarya</taxon>
        <taxon>Ascomycota</taxon>
        <taxon>Pezizomycotina</taxon>
        <taxon>Dothideomycetes</taxon>
        <taxon>Pleosporomycetidae</taxon>
        <taxon>Pleosporales</taxon>
        <taxon>Pleosporineae</taxon>
        <taxon>Didymellaceae</taxon>
        <taxon>Boeremia</taxon>
    </lineage>
</organism>
<dbReference type="Proteomes" id="UP001153331">
    <property type="component" value="Unassembled WGS sequence"/>
</dbReference>
<name>A0ACC2IMB5_9PLEO</name>
<evidence type="ECO:0000313" key="1">
    <source>
        <dbReference type="EMBL" id="KAJ8116343.1"/>
    </source>
</evidence>